<evidence type="ECO:0000313" key="4">
    <source>
        <dbReference type="Proteomes" id="UP001652680"/>
    </source>
</evidence>
<evidence type="ECO:0000259" key="2">
    <source>
        <dbReference type="Pfam" id="PF18701"/>
    </source>
</evidence>
<evidence type="ECO:0000256" key="1">
    <source>
        <dbReference type="SAM" id="MobiDB-lite"/>
    </source>
</evidence>
<dbReference type="InterPro" id="IPR040676">
    <property type="entry name" value="DUF5641"/>
</dbReference>
<accession>A0A6P4EBJ5</accession>
<dbReference type="Proteomes" id="UP001652680">
    <property type="component" value="Unassembled WGS sequence"/>
</dbReference>
<dbReference type="AlphaFoldDB" id="A0A6P4EBJ5"/>
<evidence type="ECO:0000313" key="5">
    <source>
        <dbReference type="RefSeq" id="XP_016975420.1"/>
    </source>
</evidence>
<proteinExistence type="predicted"/>
<gene>
    <name evidence="5" type="primary">LOC108041876</name>
    <name evidence="3" type="synonym">108041876</name>
</gene>
<reference evidence="4" key="1">
    <citation type="journal article" date="2021" name="Elife">
        <title>Highly contiguous assemblies of 101 drosophilid genomes.</title>
        <authorList>
            <person name="Kim B.Y."/>
            <person name="Wang J.R."/>
            <person name="Miller D.E."/>
            <person name="Barmina O."/>
            <person name="Delaney E."/>
            <person name="Thompson A."/>
            <person name="Comeault A.A."/>
            <person name="Peede D."/>
            <person name="D'Agostino E.R."/>
            <person name="Pelaez J."/>
            <person name="Aguilar J.M."/>
            <person name="Haji D."/>
            <person name="Matsunaga T."/>
            <person name="Armstrong E.E."/>
            <person name="Zych M."/>
            <person name="Ogawa Y."/>
            <person name="Stamenkovic-Radak M."/>
            <person name="Jelic M."/>
            <person name="Veselinovic M.S."/>
            <person name="Tanaskovic M."/>
            <person name="Eric P."/>
            <person name="Gao J.J."/>
            <person name="Katoh T.K."/>
            <person name="Toda M.J."/>
            <person name="Watabe H."/>
            <person name="Watada M."/>
            <person name="Davis J.S."/>
            <person name="Moyle L.C."/>
            <person name="Manoli G."/>
            <person name="Bertolini E."/>
            <person name="Kostal V."/>
            <person name="Hawley R.S."/>
            <person name="Takahashi A."/>
            <person name="Jones C.D."/>
            <person name="Price D.K."/>
            <person name="Whiteman N."/>
            <person name="Kopp A."/>
            <person name="Matute D.R."/>
            <person name="Petrov D.A."/>
        </authorList>
    </citation>
    <scope>NUCLEOTIDE SEQUENCE [LARGE SCALE GENOMIC DNA]</scope>
</reference>
<evidence type="ECO:0000313" key="3">
    <source>
        <dbReference type="EnsemblMetazoa" id="XP_016975420.1"/>
    </source>
</evidence>
<dbReference type="EnsemblMetazoa" id="XM_017119931.1">
    <property type="protein sequence ID" value="XP_016975420.1"/>
    <property type="gene ID" value="LOC108041876"/>
</dbReference>
<dbReference type="GeneID" id="108041876"/>
<feature type="domain" description="DUF5641" evidence="2">
    <location>
        <begin position="34"/>
        <end position="104"/>
    </location>
</feature>
<dbReference type="Pfam" id="PF18701">
    <property type="entry name" value="DUF5641"/>
    <property type="match status" value="1"/>
</dbReference>
<keyword evidence="4" id="KW-1185">Reference proteome</keyword>
<dbReference type="RefSeq" id="XP_016975420.1">
    <property type="nucleotide sequence ID" value="XM_017119931.1"/>
</dbReference>
<protein>
    <submittedName>
        <fullName evidence="5">Uncharacterized protein LOC108041876</fullName>
    </submittedName>
</protein>
<sequence length="107" mass="11999">MSPSRPLRQRDELRRSESPLPGPSREDRGRSLGLQIRGKWHQQQPNISDGDLVLVAEDNLPPQQWLLGRIVARHAGEDGMVRVVDVRTSGGGLFRRAIYKLAPLPLC</sequence>
<reference evidence="5" key="2">
    <citation type="submission" date="2025-04" db="UniProtKB">
        <authorList>
            <consortium name="RefSeq"/>
        </authorList>
    </citation>
    <scope>IDENTIFICATION</scope>
</reference>
<name>A0A6P4EBJ5_DRORH</name>
<reference evidence="3" key="3">
    <citation type="submission" date="2025-05" db="UniProtKB">
        <authorList>
            <consortium name="EnsemblMetazoa"/>
        </authorList>
    </citation>
    <scope>IDENTIFICATION</scope>
</reference>
<feature type="region of interest" description="Disordered" evidence="1">
    <location>
        <begin position="1"/>
        <end position="30"/>
    </location>
</feature>
<dbReference type="OrthoDB" id="8061911at2759"/>
<organism evidence="5">
    <name type="scientific">Drosophila rhopaloa</name>
    <name type="common">Fruit fly</name>
    <dbReference type="NCBI Taxonomy" id="1041015"/>
    <lineage>
        <taxon>Eukaryota</taxon>
        <taxon>Metazoa</taxon>
        <taxon>Ecdysozoa</taxon>
        <taxon>Arthropoda</taxon>
        <taxon>Hexapoda</taxon>
        <taxon>Insecta</taxon>
        <taxon>Pterygota</taxon>
        <taxon>Neoptera</taxon>
        <taxon>Endopterygota</taxon>
        <taxon>Diptera</taxon>
        <taxon>Brachycera</taxon>
        <taxon>Muscomorpha</taxon>
        <taxon>Ephydroidea</taxon>
        <taxon>Drosophilidae</taxon>
        <taxon>Drosophila</taxon>
        <taxon>Sophophora</taxon>
    </lineage>
</organism>
<feature type="compositionally biased region" description="Basic and acidic residues" evidence="1">
    <location>
        <begin position="8"/>
        <end position="17"/>
    </location>
</feature>